<proteinExistence type="predicted"/>
<dbReference type="InterPro" id="IPR052513">
    <property type="entry name" value="Thioester_dehydratase-like"/>
</dbReference>
<evidence type="ECO:0000313" key="2">
    <source>
        <dbReference type="EMBL" id="GAA2448917.1"/>
    </source>
</evidence>
<dbReference type="EMBL" id="BAAARW010000035">
    <property type="protein sequence ID" value="GAA2448917.1"/>
    <property type="molecule type" value="Genomic_DNA"/>
</dbReference>
<accession>A0ABP5X8V8</accession>
<evidence type="ECO:0000313" key="3">
    <source>
        <dbReference type="Proteomes" id="UP001501231"/>
    </source>
</evidence>
<dbReference type="Pfam" id="PF01796">
    <property type="entry name" value="OB_ChsH2_C"/>
    <property type="match status" value="1"/>
</dbReference>
<keyword evidence="3" id="KW-1185">Reference proteome</keyword>
<organism evidence="2 3">
    <name type="scientific">Actinomadura vinacea</name>
    <dbReference type="NCBI Taxonomy" id="115336"/>
    <lineage>
        <taxon>Bacteria</taxon>
        <taxon>Bacillati</taxon>
        <taxon>Actinomycetota</taxon>
        <taxon>Actinomycetes</taxon>
        <taxon>Streptosporangiales</taxon>
        <taxon>Thermomonosporaceae</taxon>
        <taxon>Actinomadura</taxon>
    </lineage>
</organism>
<dbReference type="SUPFAM" id="SSF50249">
    <property type="entry name" value="Nucleic acid-binding proteins"/>
    <property type="match status" value="1"/>
</dbReference>
<name>A0ABP5X8V8_9ACTN</name>
<dbReference type="Proteomes" id="UP001501231">
    <property type="component" value="Unassembled WGS sequence"/>
</dbReference>
<dbReference type="RefSeq" id="WP_344596075.1">
    <property type="nucleotide sequence ID" value="NZ_BAAARW010000035.1"/>
</dbReference>
<sequence length="139" mass="14702">MSLAPVVRDDDSAAFFDGAATGTLMLRYSPSSGEWSEPAARLCSVTQADDLEWRAASGRGELVTWTIKPGRDADGRPAEDAVIGIVETAEGPWLTLRLPDVAPADLRVGLPIQVDFVVPEGGEPMPVGRARTSEGAPRS</sequence>
<feature type="domain" description="ChsH2 C-terminal OB-fold" evidence="1">
    <location>
        <begin position="53"/>
        <end position="116"/>
    </location>
</feature>
<dbReference type="InterPro" id="IPR002878">
    <property type="entry name" value="ChsH2_C"/>
</dbReference>
<dbReference type="PANTHER" id="PTHR34075:SF5">
    <property type="entry name" value="BLR3430 PROTEIN"/>
    <property type="match status" value="1"/>
</dbReference>
<gene>
    <name evidence="2" type="ORF">GCM10010191_77990</name>
</gene>
<evidence type="ECO:0000259" key="1">
    <source>
        <dbReference type="Pfam" id="PF01796"/>
    </source>
</evidence>
<dbReference type="PANTHER" id="PTHR34075">
    <property type="entry name" value="BLR3430 PROTEIN"/>
    <property type="match status" value="1"/>
</dbReference>
<dbReference type="InterPro" id="IPR012340">
    <property type="entry name" value="NA-bd_OB-fold"/>
</dbReference>
<reference evidence="3" key="1">
    <citation type="journal article" date="2019" name="Int. J. Syst. Evol. Microbiol.">
        <title>The Global Catalogue of Microorganisms (GCM) 10K type strain sequencing project: providing services to taxonomists for standard genome sequencing and annotation.</title>
        <authorList>
            <consortium name="The Broad Institute Genomics Platform"/>
            <consortium name="The Broad Institute Genome Sequencing Center for Infectious Disease"/>
            <person name="Wu L."/>
            <person name="Ma J."/>
        </authorList>
    </citation>
    <scope>NUCLEOTIDE SEQUENCE [LARGE SCALE GENOMIC DNA]</scope>
    <source>
        <strain evidence="3">JCM 3325</strain>
    </source>
</reference>
<protein>
    <submittedName>
        <fullName evidence="2">OB-fold domain-containing protein</fullName>
    </submittedName>
</protein>
<comment type="caution">
    <text evidence="2">The sequence shown here is derived from an EMBL/GenBank/DDBJ whole genome shotgun (WGS) entry which is preliminary data.</text>
</comment>